<dbReference type="EMBL" id="JABAHT010001617">
    <property type="protein sequence ID" value="KAF4648735.1"/>
    <property type="molecule type" value="Genomic_DNA"/>
</dbReference>
<proteinExistence type="predicted"/>
<protein>
    <submittedName>
        <fullName evidence="2">Uncharacterized protein</fullName>
    </submittedName>
</protein>
<name>A0A7J6KN63_PEROL</name>
<dbReference type="Proteomes" id="UP000570595">
    <property type="component" value="Unassembled WGS sequence"/>
</dbReference>
<accession>A0A7J6KN63</accession>
<organism evidence="2 3">
    <name type="scientific">Perkinsus olseni</name>
    <name type="common">Perkinsus atlanticus</name>
    <dbReference type="NCBI Taxonomy" id="32597"/>
    <lineage>
        <taxon>Eukaryota</taxon>
        <taxon>Sar</taxon>
        <taxon>Alveolata</taxon>
        <taxon>Perkinsozoa</taxon>
        <taxon>Perkinsea</taxon>
        <taxon>Perkinsida</taxon>
        <taxon>Perkinsidae</taxon>
        <taxon>Perkinsus</taxon>
    </lineage>
</organism>
<evidence type="ECO:0000313" key="2">
    <source>
        <dbReference type="EMBL" id="KAF4648735.1"/>
    </source>
</evidence>
<feature type="region of interest" description="Disordered" evidence="1">
    <location>
        <begin position="83"/>
        <end position="122"/>
    </location>
</feature>
<evidence type="ECO:0000256" key="1">
    <source>
        <dbReference type="SAM" id="MobiDB-lite"/>
    </source>
</evidence>
<evidence type="ECO:0000313" key="3">
    <source>
        <dbReference type="Proteomes" id="UP000570595"/>
    </source>
</evidence>
<feature type="compositionally biased region" description="Low complexity" evidence="1">
    <location>
        <begin position="101"/>
        <end position="116"/>
    </location>
</feature>
<sequence length="122" mass="13036">PLKPEEVLAMVEDVDYYADAESMVKMVEETNKNGMDFAVRCMAAGIKVDAPGKQSNPAIEEIRDFVLKANVDFGLYQQIAKDPKNGYSDAATKASTRKVTEAASGATDAGDAKATTPQVDTS</sequence>
<reference evidence="2 3" key="1">
    <citation type="submission" date="2020-04" db="EMBL/GenBank/DDBJ databases">
        <title>Perkinsus olseni comparative genomics.</title>
        <authorList>
            <person name="Bogema D.R."/>
        </authorList>
    </citation>
    <scope>NUCLEOTIDE SEQUENCE [LARGE SCALE GENOMIC DNA]</scope>
    <source>
        <strain evidence="2">ATCC PRA-179</strain>
    </source>
</reference>
<comment type="caution">
    <text evidence="2">The sequence shown here is derived from an EMBL/GenBank/DDBJ whole genome shotgun (WGS) entry which is preliminary data.</text>
</comment>
<dbReference type="AlphaFoldDB" id="A0A7J6KN63"/>
<feature type="non-terminal residue" evidence="2">
    <location>
        <position position="1"/>
    </location>
</feature>
<dbReference type="OrthoDB" id="470098at2759"/>
<gene>
    <name evidence="2" type="ORF">FOZ61_002278</name>
</gene>
<feature type="non-terminal residue" evidence="2">
    <location>
        <position position="122"/>
    </location>
</feature>